<gene>
    <name evidence="2" type="ORF">P175DRAFT_0535894</name>
</gene>
<evidence type="ECO:0000313" key="3">
    <source>
        <dbReference type="Proteomes" id="UP000244073"/>
    </source>
</evidence>
<dbReference type="GeneID" id="63817153"/>
<name>A0A2T5LMQ0_9EURO</name>
<dbReference type="AlphaFoldDB" id="A0A2T5LMQ0"/>
<evidence type="ECO:0000256" key="1">
    <source>
        <dbReference type="SAM" id="SignalP"/>
    </source>
</evidence>
<keyword evidence="1" id="KW-0732">Signal</keyword>
<feature type="chain" id="PRO_5015691632" description="Plastocyanin-like domain-containing protein" evidence="1">
    <location>
        <begin position="31"/>
        <end position="105"/>
    </location>
</feature>
<organism evidence="2 3">
    <name type="scientific">Aspergillus ochraceoroseus IBT 24754</name>
    <dbReference type="NCBI Taxonomy" id="1392256"/>
    <lineage>
        <taxon>Eukaryota</taxon>
        <taxon>Fungi</taxon>
        <taxon>Dikarya</taxon>
        <taxon>Ascomycota</taxon>
        <taxon>Pezizomycotina</taxon>
        <taxon>Eurotiomycetes</taxon>
        <taxon>Eurotiomycetidae</taxon>
        <taxon>Eurotiales</taxon>
        <taxon>Aspergillaceae</taxon>
        <taxon>Aspergillus</taxon>
        <taxon>Aspergillus subgen. Nidulantes</taxon>
    </lineage>
</organism>
<dbReference type="VEuPathDB" id="FungiDB:P175DRAFT_0535894"/>
<reference evidence="2 3" key="1">
    <citation type="journal article" date="2018" name="Proc. Natl. Acad. Sci. U.S.A.">
        <title>Linking secondary metabolites to gene clusters through genome sequencing of six diverse Aspergillus species.</title>
        <authorList>
            <person name="Kaerboelling I."/>
            <person name="Vesth T.C."/>
            <person name="Frisvad J.C."/>
            <person name="Nybo J.L."/>
            <person name="Theobald S."/>
            <person name="Kuo A."/>
            <person name="Bowyer P."/>
            <person name="Matsuda Y."/>
            <person name="Mondo S."/>
            <person name="Lyhne E.K."/>
            <person name="Kogle M.E."/>
            <person name="Clum A."/>
            <person name="Lipzen A."/>
            <person name="Salamov A."/>
            <person name="Ngan C.Y."/>
            <person name="Daum C."/>
            <person name="Chiniquy J."/>
            <person name="Barry K."/>
            <person name="LaButti K."/>
            <person name="Haridas S."/>
            <person name="Simmons B.A."/>
            <person name="Magnuson J.K."/>
            <person name="Mortensen U.H."/>
            <person name="Larsen T.O."/>
            <person name="Grigoriev I.V."/>
            <person name="Baker S.E."/>
            <person name="Andersen M.R."/>
        </authorList>
    </citation>
    <scope>NUCLEOTIDE SEQUENCE [LARGE SCALE GENOMIC DNA]</scope>
    <source>
        <strain evidence="2 3">IBT 24754</strain>
    </source>
</reference>
<evidence type="ECO:0008006" key="4">
    <source>
        <dbReference type="Google" id="ProtNLM"/>
    </source>
</evidence>
<feature type="signal peptide" evidence="1">
    <location>
        <begin position="1"/>
        <end position="30"/>
    </location>
</feature>
<comment type="caution">
    <text evidence="2">The sequence shown here is derived from an EMBL/GenBank/DDBJ whole genome shotgun (WGS) entry which is preliminary data.</text>
</comment>
<dbReference type="OrthoDB" id="2831684at2759"/>
<evidence type="ECO:0000313" key="2">
    <source>
        <dbReference type="EMBL" id="PTU17561.1"/>
    </source>
</evidence>
<dbReference type="Proteomes" id="UP000244073">
    <property type="component" value="Unassembled WGS sequence"/>
</dbReference>
<dbReference type="EMBL" id="MSFN02000010">
    <property type="protein sequence ID" value="PTU17561.1"/>
    <property type="molecule type" value="Genomic_DNA"/>
</dbReference>
<dbReference type="RefSeq" id="XP_040748953.1">
    <property type="nucleotide sequence ID" value="XM_040900271.1"/>
</dbReference>
<accession>A0A2T5LMQ0</accession>
<proteinExistence type="predicted"/>
<protein>
    <recommendedName>
        <fullName evidence="4">Plastocyanin-like domain-containing protein</fullName>
    </recommendedName>
</protein>
<sequence length="105" mass="11675">MLQGNQTAVSLAKALLLIESIVVRWLMANGSSTIAGITWDRKSYNYELDMGRPVPLHNVTTGQTLPVGKKQTIEIEVPDSRDLLLGHGEWSAEFWFDAAHGKVRK</sequence>